<proteinExistence type="predicted"/>
<dbReference type="AlphaFoldDB" id="A0A0A9A0N1"/>
<organism evidence="1">
    <name type="scientific">Arundo donax</name>
    <name type="common">Giant reed</name>
    <name type="synonym">Donax arundinaceus</name>
    <dbReference type="NCBI Taxonomy" id="35708"/>
    <lineage>
        <taxon>Eukaryota</taxon>
        <taxon>Viridiplantae</taxon>
        <taxon>Streptophyta</taxon>
        <taxon>Embryophyta</taxon>
        <taxon>Tracheophyta</taxon>
        <taxon>Spermatophyta</taxon>
        <taxon>Magnoliopsida</taxon>
        <taxon>Liliopsida</taxon>
        <taxon>Poales</taxon>
        <taxon>Poaceae</taxon>
        <taxon>PACMAD clade</taxon>
        <taxon>Arundinoideae</taxon>
        <taxon>Arundineae</taxon>
        <taxon>Arundo</taxon>
    </lineage>
</organism>
<reference evidence="1" key="2">
    <citation type="journal article" date="2015" name="Data Brief">
        <title>Shoot transcriptome of the giant reed, Arundo donax.</title>
        <authorList>
            <person name="Barrero R.A."/>
            <person name="Guerrero F.D."/>
            <person name="Moolhuijzen P."/>
            <person name="Goolsby J.A."/>
            <person name="Tidwell J."/>
            <person name="Bellgard S.E."/>
            <person name="Bellgard M.I."/>
        </authorList>
    </citation>
    <scope>NUCLEOTIDE SEQUENCE</scope>
    <source>
        <tissue evidence="1">Shoot tissue taken approximately 20 cm above the soil surface</tissue>
    </source>
</reference>
<protein>
    <submittedName>
        <fullName evidence="1">Uncharacterized protein</fullName>
    </submittedName>
</protein>
<accession>A0A0A9A0N1</accession>
<reference evidence="1" key="1">
    <citation type="submission" date="2014-09" db="EMBL/GenBank/DDBJ databases">
        <authorList>
            <person name="Magalhaes I.L.F."/>
            <person name="Oliveira U."/>
            <person name="Santos F.R."/>
            <person name="Vidigal T.H.D.A."/>
            <person name="Brescovit A.D."/>
            <person name="Santos A.J."/>
        </authorList>
    </citation>
    <scope>NUCLEOTIDE SEQUENCE</scope>
    <source>
        <tissue evidence="1">Shoot tissue taken approximately 20 cm above the soil surface</tissue>
    </source>
</reference>
<sequence length="28" mass="3049">MTIFPCVSIQCAGSSIKKKVCSKLYALE</sequence>
<name>A0A0A9A0N1_ARUDO</name>
<evidence type="ECO:0000313" key="1">
    <source>
        <dbReference type="EMBL" id="JAD45209.1"/>
    </source>
</evidence>
<dbReference type="EMBL" id="GBRH01252686">
    <property type="protein sequence ID" value="JAD45209.1"/>
    <property type="molecule type" value="Transcribed_RNA"/>
</dbReference>